<sequence>MPLIRLNRSLHPALPALWWARFLSAGCSVSALSDSVPLPGCKLFVDLFAGASAPLSAAIAALGLARLEPLDKLHGCGFDLLDDVQFPRLCALACSGIVGAAAAAPPCAPFSRARLRPGGPKPVRTPDFPTGIPDPSPAQQSELSTSALLHERARHFLSLVAAHGGLIILENPSSSILWLDPAVRSWLAVHAPYCAHVAACQYGLALPKAWAFWANFSVLATVACKCPHPPRFHPPFAGRRNADGSFATRQTACYPDALAAAIAAQIAPFLSVRSAAVAFGEWPSLLQPSFIWPQPSGRIQDGAGTCSSAFWGTPREPDVLKPLRSAWCSRLQTPGLLPGLLAHLVSPSKEPPLSKSALEPFLADLRLFYVTPHGPNSCTLIRDSVPLGIGEPIPPCKVLFPPDPPSESVLPLQHCDLAWKSALDHADLVDGLLDAELQEGWIRPVPGGDAALRQLYQRTAVGKLGVVVSPDRPPRLVVDSSVSEVTSNTCLPNKEKLAALVLDVSKAHRRIRIRPQDQGFYWNHLAGLLVRLTHRLWHVRHSAQIYVDDLLTILLRSSAPLLAAVLVVLLSVLRVPMSWHKAELSARVTWIGWAFDFDHFVVQLDPAKLARLLALLRQLQSSPKCTVTILEKLTGKLLWLSNLFSALRPSLAPLYIDQHSPVPNMCAISPELWASFRASLSPELRVVRPLPLAAIPVGCKLLRYSHTPASALADLPEVISSRRVWVQVANPFAR</sequence>
<feature type="region of interest" description="Disordered" evidence="1">
    <location>
        <begin position="115"/>
        <end position="140"/>
    </location>
</feature>
<dbReference type="EMBL" id="CAJNIZ010006206">
    <property type="protein sequence ID" value="CAE7247983.1"/>
    <property type="molecule type" value="Genomic_DNA"/>
</dbReference>
<keyword evidence="3" id="KW-1185">Reference proteome</keyword>
<protein>
    <submittedName>
        <fullName evidence="2">Uncharacterized protein</fullName>
    </submittedName>
</protein>
<evidence type="ECO:0000313" key="3">
    <source>
        <dbReference type="Proteomes" id="UP000649617"/>
    </source>
</evidence>
<evidence type="ECO:0000313" key="2">
    <source>
        <dbReference type="EMBL" id="CAE7247983.1"/>
    </source>
</evidence>
<organism evidence="2 3">
    <name type="scientific">Symbiodinium pilosum</name>
    <name type="common">Dinoflagellate</name>
    <dbReference type="NCBI Taxonomy" id="2952"/>
    <lineage>
        <taxon>Eukaryota</taxon>
        <taxon>Sar</taxon>
        <taxon>Alveolata</taxon>
        <taxon>Dinophyceae</taxon>
        <taxon>Suessiales</taxon>
        <taxon>Symbiodiniaceae</taxon>
        <taxon>Symbiodinium</taxon>
    </lineage>
</organism>
<dbReference type="OrthoDB" id="443543at2759"/>
<feature type="non-terminal residue" evidence="2">
    <location>
        <position position="734"/>
    </location>
</feature>
<dbReference type="Proteomes" id="UP000649617">
    <property type="component" value="Unassembled WGS sequence"/>
</dbReference>
<accession>A0A812LJF9</accession>
<gene>
    <name evidence="2" type="ORF">SPIL2461_LOCUS4621</name>
</gene>
<proteinExistence type="predicted"/>
<dbReference type="AlphaFoldDB" id="A0A812LJF9"/>
<evidence type="ECO:0000256" key="1">
    <source>
        <dbReference type="SAM" id="MobiDB-lite"/>
    </source>
</evidence>
<name>A0A812LJF9_SYMPI</name>
<comment type="caution">
    <text evidence="2">The sequence shown here is derived from an EMBL/GenBank/DDBJ whole genome shotgun (WGS) entry which is preliminary data.</text>
</comment>
<reference evidence="2" key="1">
    <citation type="submission" date="2021-02" db="EMBL/GenBank/DDBJ databases">
        <authorList>
            <person name="Dougan E. K."/>
            <person name="Rhodes N."/>
            <person name="Thang M."/>
            <person name="Chan C."/>
        </authorList>
    </citation>
    <scope>NUCLEOTIDE SEQUENCE</scope>
</reference>